<dbReference type="PANTHER" id="PTHR12110:SF41">
    <property type="entry name" value="INOSOSE DEHYDRATASE"/>
    <property type="match status" value="1"/>
</dbReference>
<comment type="caution">
    <text evidence="2">The sequence shown here is derived from an EMBL/GenBank/DDBJ whole genome shotgun (WGS) entry which is preliminary data.</text>
</comment>
<dbReference type="InterPro" id="IPR036237">
    <property type="entry name" value="Xyl_isomerase-like_sf"/>
</dbReference>
<dbReference type="Proteomes" id="UP001204798">
    <property type="component" value="Unassembled WGS sequence"/>
</dbReference>
<dbReference type="Gene3D" id="3.20.20.150">
    <property type="entry name" value="Divalent-metal-dependent TIM barrel enzymes"/>
    <property type="match status" value="1"/>
</dbReference>
<sequence>MKLAFSTLGCPKWSLEEIIRNAVAWGYQGVELRGLQDEMFLPKHQALTPENREATRRRFHDAGLQIVALGSSARLGVPENEWQKQLDEAKAYAELAADLHCPVVRVFGGNIPQGMDKASYFAIVAERLQFLAELAKPLRVTMALETHDALVKAADVAAILAKVPAENAGCVWDVHHSVRAGETPEQSVNYLGKRIVATHLKDSVVKDGKVRYVPVGQGDIPLVDAIKALRKIGYQGFLTLEWEKRWHPDLDEPEVVFPHFATTVQAWLRGLDKDGRS</sequence>
<organism evidence="2 3">
    <name type="scientific">Candidatus Fervidibacter sacchari</name>
    <dbReference type="NCBI Taxonomy" id="1448929"/>
    <lineage>
        <taxon>Bacteria</taxon>
        <taxon>Candidatus Fervidibacterota</taxon>
        <taxon>Candidatus Fervidibacter</taxon>
    </lineage>
</organism>
<reference evidence="2 3" key="1">
    <citation type="submission" date="2022-08" db="EMBL/GenBank/DDBJ databases">
        <title>Bacterial and archaeal communities from various locations to study Microbial Dark Matter (Phase II).</title>
        <authorList>
            <person name="Stepanauskas R."/>
        </authorList>
    </citation>
    <scope>NUCLEOTIDE SEQUENCE [LARGE SCALE GENOMIC DNA]</scope>
    <source>
        <strain evidence="2 3">PD1</strain>
    </source>
</reference>
<keyword evidence="3" id="KW-1185">Reference proteome</keyword>
<dbReference type="EMBL" id="JANUCP010000003">
    <property type="protein sequence ID" value="MCS3919373.1"/>
    <property type="molecule type" value="Genomic_DNA"/>
</dbReference>
<evidence type="ECO:0000259" key="1">
    <source>
        <dbReference type="Pfam" id="PF01261"/>
    </source>
</evidence>
<dbReference type="SUPFAM" id="SSF51658">
    <property type="entry name" value="Xylose isomerase-like"/>
    <property type="match status" value="1"/>
</dbReference>
<evidence type="ECO:0000313" key="2">
    <source>
        <dbReference type="EMBL" id="MCS3919373.1"/>
    </source>
</evidence>
<dbReference type="InterPro" id="IPR013022">
    <property type="entry name" value="Xyl_isomerase-like_TIM-brl"/>
</dbReference>
<protein>
    <submittedName>
        <fullName evidence="2">Sugar phosphate isomerase/epimerase</fullName>
    </submittedName>
</protein>
<name>A0ABT2EN32_9BACT</name>
<dbReference type="GO" id="GO:0016853">
    <property type="term" value="F:isomerase activity"/>
    <property type="evidence" value="ECO:0007669"/>
    <property type="project" value="UniProtKB-KW"/>
</dbReference>
<dbReference type="InterPro" id="IPR050312">
    <property type="entry name" value="IolE/XylAMocC-like"/>
</dbReference>
<dbReference type="PANTHER" id="PTHR12110">
    <property type="entry name" value="HYDROXYPYRUVATE ISOMERASE"/>
    <property type="match status" value="1"/>
</dbReference>
<keyword evidence="2" id="KW-0413">Isomerase</keyword>
<proteinExistence type="predicted"/>
<accession>A0ABT2EN32</accession>
<feature type="domain" description="Xylose isomerase-like TIM barrel" evidence="1">
    <location>
        <begin position="20"/>
        <end position="248"/>
    </location>
</feature>
<evidence type="ECO:0000313" key="3">
    <source>
        <dbReference type="Proteomes" id="UP001204798"/>
    </source>
</evidence>
<gene>
    <name evidence="2" type="ORF">M2350_001786</name>
</gene>
<dbReference type="Pfam" id="PF01261">
    <property type="entry name" value="AP_endonuc_2"/>
    <property type="match status" value="1"/>
</dbReference>
<dbReference type="RefSeq" id="WP_259095736.1">
    <property type="nucleotide sequence ID" value="NZ_CP130454.1"/>
</dbReference>